<comment type="caution">
    <text evidence="1">The sequence shown here is derived from an EMBL/GenBank/DDBJ whole genome shotgun (WGS) entry which is preliminary data.</text>
</comment>
<sequence>MMDYMAAPCSKIRHAHPAATAIFTTAIDDRTPLTTGPTQAILFQNGRHDWREKNFTPGTSTNFFFSGFQLSQPRVCIINMCREVRHAAALLTQSLHTLFQSIGQRHRVCHYRPQGTPEICTQKTCYDGCGFPGAVPLVPFGSHRTPSSFSARKTKVGIFRHFF</sequence>
<evidence type="ECO:0000313" key="2">
    <source>
        <dbReference type="Proteomes" id="UP001451303"/>
    </source>
</evidence>
<accession>A0ABR3DC36</accession>
<protein>
    <submittedName>
        <fullName evidence="1">Uncharacterized protein</fullName>
    </submittedName>
</protein>
<dbReference type="Proteomes" id="UP001451303">
    <property type="component" value="Unassembled WGS sequence"/>
</dbReference>
<organism evidence="1 2">
    <name type="scientific">Neurospora intermedia</name>
    <dbReference type="NCBI Taxonomy" id="5142"/>
    <lineage>
        <taxon>Eukaryota</taxon>
        <taxon>Fungi</taxon>
        <taxon>Dikarya</taxon>
        <taxon>Ascomycota</taxon>
        <taxon>Pezizomycotina</taxon>
        <taxon>Sordariomycetes</taxon>
        <taxon>Sordariomycetidae</taxon>
        <taxon>Sordariales</taxon>
        <taxon>Sordariaceae</taxon>
        <taxon>Neurospora</taxon>
    </lineage>
</organism>
<dbReference type="EMBL" id="JAVLET010000004">
    <property type="protein sequence ID" value="KAL0470240.1"/>
    <property type="molecule type" value="Genomic_DNA"/>
</dbReference>
<proteinExistence type="predicted"/>
<gene>
    <name evidence="1" type="ORF">QR685DRAFT_571385</name>
</gene>
<keyword evidence="2" id="KW-1185">Reference proteome</keyword>
<name>A0ABR3DC36_NEUIN</name>
<evidence type="ECO:0000313" key="1">
    <source>
        <dbReference type="EMBL" id="KAL0470240.1"/>
    </source>
</evidence>
<reference evidence="1 2" key="1">
    <citation type="submission" date="2023-09" db="EMBL/GenBank/DDBJ databases">
        <title>Multi-omics analysis of a traditional fermented food reveals byproduct-associated fungal strains for waste-to-food upcycling.</title>
        <authorList>
            <consortium name="Lawrence Berkeley National Laboratory"/>
            <person name="Rekdal V.M."/>
            <person name="Villalobos-Escobedo J.M."/>
            <person name="Rodriguez-Valeron N."/>
            <person name="Garcia M.O."/>
            <person name="Vasquez D.P."/>
            <person name="Damayanti I."/>
            <person name="Sorensen P.M."/>
            <person name="Baidoo E.E."/>
            <person name="De Carvalho A.C."/>
            <person name="Riley R."/>
            <person name="Lipzen A."/>
            <person name="He G."/>
            <person name="Yan M."/>
            <person name="Haridas S."/>
            <person name="Daum C."/>
            <person name="Yoshinaga Y."/>
            <person name="Ng V."/>
            <person name="Grigoriev I.V."/>
            <person name="Munk R."/>
            <person name="Nuraida L."/>
            <person name="Wijaya C.H."/>
            <person name="Morales P.-C."/>
            <person name="Keasling J.D."/>
        </authorList>
    </citation>
    <scope>NUCLEOTIDE SEQUENCE [LARGE SCALE GENOMIC DNA]</scope>
    <source>
        <strain evidence="1 2">FGSC 2613</strain>
    </source>
</reference>